<dbReference type="PANTHER" id="PTHR21738">
    <property type="entry name" value="RIBOSOMAL RNA PROCESSING PROTEIN 36 HOMOLOG"/>
    <property type="match status" value="1"/>
</dbReference>
<dbReference type="GO" id="GO:0005730">
    <property type="term" value="C:nucleolus"/>
    <property type="evidence" value="ECO:0007669"/>
    <property type="project" value="UniProtKB-SubCell"/>
</dbReference>
<dbReference type="EMBL" id="JAKELL010000007">
    <property type="protein sequence ID" value="KAH8997501.1"/>
    <property type="molecule type" value="Genomic_DNA"/>
</dbReference>
<keyword evidence="12" id="KW-1185">Reference proteome</keyword>
<keyword evidence="3 9" id="KW-0690">Ribosome biogenesis</keyword>
<evidence type="ECO:0000256" key="2">
    <source>
        <dbReference type="ARBA" id="ARBA00009418"/>
    </source>
</evidence>
<comment type="function">
    <text evidence="8 9">Component of the 90S pre-ribosome involved in the maturation of rRNAs. Required for early cleavages of the pre-RNAs in the 40S ribosomal subunit maturation pathway.</text>
</comment>
<keyword evidence="7 9" id="KW-0687">Ribonucleoprotein</keyword>
<comment type="subcellular location">
    <subcellularLocation>
        <location evidence="1 9">Nucleus</location>
        <location evidence="1 9">Nucleolus</location>
    </subcellularLocation>
</comment>
<evidence type="ECO:0000256" key="7">
    <source>
        <dbReference type="ARBA" id="ARBA00023274"/>
    </source>
</evidence>
<dbReference type="GO" id="GO:0000462">
    <property type="term" value="P:maturation of SSU-rRNA from tricistronic rRNA transcript (SSU-rRNA, 5.8S rRNA, LSU-rRNA)"/>
    <property type="evidence" value="ECO:0007669"/>
    <property type="project" value="TreeGrafter"/>
</dbReference>
<keyword evidence="4 9" id="KW-0698">rRNA processing</keyword>
<evidence type="ECO:0000256" key="8">
    <source>
        <dbReference type="ARBA" id="ARBA00025053"/>
    </source>
</evidence>
<evidence type="ECO:0000256" key="4">
    <source>
        <dbReference type="ARBA" id="ARBA00022552"/>
    </source>
</evidence>
<feature type="region of interest" description="Disordered" evidence="10">
    <location>
        <begin position="228"/>
        <end position="276"/>
    </location>
</feature>
<evidence type="ECO:0000256" key="10">
    <source>
        <dbReference type="SAM" id="MobiDB-lite"/>
    </source>
</evidence>
<dbReference type="Proteomes" id="UP001201163">
    <property type="component" value="Unassembled WGS sequence"/>
</dbReference>
<evidence type="ECO:0000256" key="3">
    <source>
        <dbReference type="ARBA" id="ARBA00022517"/>
    </source>
</evidence>
<keyword evidence="6 9" id="KW-0539">Nucleus</keyword>
<dbReference type="Pfam" id="PF06102">
    <property type="entry name" value="RRP36"/>
    <property type="match status" value="1"/>
</dbReference>
<keyword evidence="5" id="KW-0175">Coiled coil</keyword>
<dbReference type="PANTHER" id="PTHR21738:SF0">
    <property type="entry name" value="RIBOSOMAL RNA PROCESSING PROTEIN 36 HOMOLOG"/>
    <property type="match status" value="1"/>
</dbReference>
<sequence length="276" mass="31500">MQDAMTSLSFGALRKAQRTLDRIDDETDSVDESDGSLSTDHESTPESEKKRVKEPIRAGATPARKNKHAPTEVTSKRPVSRRRTVVEDVRDPRFSQLSGGFDATKFRSHYNFLSDMRQGELKTLRENLKRARKLLASSPRDLRPEREAEVERLALAVKRGESSVNKDKREKVEQEALGVIAKKERDKRQEGKKAYWLKNAEKKKLLLKARYDAAAVEGGKRAVKKIVLRKRRKLSQKETKSRPFSRNTNSVAPQPSRKRIAPRTDDGPTKKRPKFA</sequence>
<gene>
    <name evidence="11" type="ORF">EDB92DRAFT_1942111</name>
</gene>
<comment type="caution">
    <text evidence="11">The sequence shown here is derived from an EMBL/GenBank/DDBJ whole genome shotgun (WGS) entry which is preliminary data.</text>
</comment>
<evidence type="ECO:0000256" key="6">
    <source>
        <dbReference type="ARBA" id="ARBA00023242"/>
    </source>
</evidence>
<organism evidence="11 12">
    <name type="scientific">Lactarius akahatsu</name>
    <dbReference type="NCBI Taxonomy" id="416441"/>
    <lineage>
        <taxon>Eukaryota</taxon>
        <taxon>Fungi</taxon>
        <taxon>Dikarya</taxon>
        <taxon>Basidiomycota</taxon>
        <taxon>Agaricomycotina</taxon>
        <taxon>Agaricomycetes</taxon>
        <taxon>Russulales</taxon>
        <taxon>Russulaceae</taxon>
        <taxon>Lactarius</taxon>
    </lineage>
</organism>
<feature type="compositionally biased region" description="Acidic residues" evidence="10">
    <location>
        <begin position="23"/>
        <end position="34"/>
    </location>
</feature>
<accession>A0AAD4LMX3</accession>
<reference evidence="11" key="1">
    <citation type="submission" date="2022-01" db="EMBL/GenBank/DDBJ databases">
        <title>Comparative genomics reveals a dynamic genome evolution in the ectomycorrhizal milk-cap (Lactarius) mushrooms.</title>
        <authorList>
            <consortium name="DOE Joint Genome Institute"/>
            <person name="Lebreton A."/>
            <person name="Tang N."/>
            <person name="Kuo A."/>
            <person name="LaButti K."/>
            <person name="Drula E."/>
            <person name="Barry K."/>
            <person name="Clum A."/>
            <person name="Lipzen A."/>
            <person name="Mousain D."/>
            <person name="Ng V."/>
            <person name="Wang R."/>
            <person name="Wang X."/>
            <person name="Dai Y."/>
            <person name="Henrissat B."/>
            <person name="Grigoriev I.V."/>
            <person name="Guerin-Laguette A."/>
            <person name="Yu F."/>
            <person name="Martin F.M."/>
        </authorList>
    </citation>
    <scope>NUCLEOTIDE SEQUENCE</scope>
    <source>
        <strain evidence="11">QP</strain>
    </source>
</reference>
<evidence type="ECO:0000256" key="5">
    <source>
        <dbReference type="ARBA" id="ARBA00023054"/>
    </source>
</evidence>
<comment type="similarity">
    <text evidence="2 9">Belongs to the RRP36 family.</text>
</comment>
<dbReference type="GO" id="GO:0030686">
    <property type="term" value="C:90S preribosome"/>
    <property type="evidence" value="ECO:0007669"/>
    <property type="project" value="TreeGrafter"/>
</dbReference>
<feature type="region of interest" description="Disordered" evidence="10">
    <location>
        <begin position="1"/>
        <end position="87"/>
    </location>
</feature>
<feature type="compositionally biased region" description="Basic and acidic residues" evidence="10">
    <location>
        <begin position="39"/>
        <end position="56"/>
    </location>
</feature>
<dbReference type="InterPro" id="IPR009292">
    <property type="entry name" value="RRP36"/>
</dbReference>
<feature type="compositionally biased region" description="Polar residues" evidence="10">
    <location>
        <begin position="242"/>
        <end position="253"/>
    </location>
</feature>
<evidence type="ECO:0000313" key="12">
    <source>
        <dbReference type="Proteomes" id="UP001201163"/>
    </source>
</evidence>
<dbReference type="AlphaFoldDB" id="A0AAD4LMX3"/>
<proteinExistence type="inferred from homology"/>
<evidence type="ECO:0000256" key="9">
    <source>
        <dbReference type="RuleBase" id="RU368027"/>
    </source>
</evidence>
<protein>
    <recommendedName>
        <fullName evidence="9">rRNA biogenesis protein RRP36</fullName>
    </recommendedName>
</protein>
<evidence type="ECO:0000256" key="1">
    <source>
        <dbReference type="ARBA" id="ARBA00004604"/>
    </source>
</evidence>
<evidence type="ECO:0000313" key="11">
    <source>
        <dbReference type="EMBL" id="KAH8997501.1"/>
    </source>
</evidence>
<comment type="subunit">
    <text evidence="9">Associates with 90S and pre-40S pre-ribosomal particles.</text>
</comment>
<name>A0AAD4LMX3_9AGAM</name>